<gene>
    <name evidence="2" type="ORF">OBBRIDRAFT_796629</name>
</gene>
<feature type="compositionally biased region" description="Basic and acidic residues" evidence="1">
    <location>
        <begin position="78"/>
        <end position="89"/>
    </location>
</feature>
<proteinExistence type="predicted"/>
<name>A0A8E2ALT5_9APHY</name>
<sequence length="89" mass="9677">MEKQTLMSCSFRQTSAAQGLHTWSSGQGHRSGYAPSPAPAQDMQSAALLSVYKTYSPLRTRSKSRAGANEVQVQEATSRIEDDVRSSGR</sequence>
<protein>
    <submittedName>
        <fullName evidence="2">Uncharacterized protein</fullName>
    </submittedName>
</protein>
<evidence type="ECO:0000313" key="3">
    <source>
        <dbReference type="Proteomes" id="UP000250043"/>
    </source>
</evidence>
<feature type="compositionally biased region" description="Polar residues" evidence="1">
    <location>
        <begin position="17"/>
        <end position="28"/>
    </location>
</feature>
<evidence type="ECO:0000313" key="2">
    <source>
        <dbReference type="EMBL" id="OCH87003.1"/>
    </source>
</evidence>
<dbReference type="AlphaFoldDB" id="A0A8E2ALT5"/>
<reference evidence="2 3" key="1">
    <citation type="submission" date="2016-07" db="EMBL/GenBank/DDBJ databases">
        <title>Draft genome of the white-rot fungus Obba rivulosa 3A-2.</title>
        <authorList>
            <consortium name="DOE Joint Genome Institute"/>
            <person name="Miettinen O."/>
            <person name="Riley R."/>
            <person name="Acob R."/>
            <person name="Barry K."/>
            <person name="Cullen D."/>
            <person name="De Vries R."/>
            <person name="Hainaut M."/>
            <person name="Hatakka A."/>
            <person name="Henrissat B."/>
            <person name="Hilden K."/>
            <person name="Kuo R."/>
            <person name="Labutti K."/>
            <person name="Lipzen A."/>
            <person name="Makela M.R."/>
            <person name="Sandor L."/>
            <person name="Spatafora J.W."/>
            <person name="Grigoriev I.V."/>
            <person name="Hibbett D.S."/>
        </authorList>
    </citation>
    <scope>NUCLEOTIDE SEQUENCE [LARGE SCALE GENOMIC DNA]</scope>
    <source>
        <strain evidence="2 3">3A-2</strain>
    </source>
</reference>
<accession>A0A8E2ALT5</accession>
<dbReference type="EMBL" id="KV722503">
    <property type="protein sequence ID" value="OCH87003.1"/>
    <property type="molecule type" value="Genomic_DNA"/>
</dbReference>
<feature type="region of interest" description="Disordered" evidence="1">
    <location>
        <begin position="61"/>
        <end position="89"/>
    </location>
</feature>
<dbReference type="Proteomes" id="UP000250043">
    <property type="component" value="Unassembled WGS sequence"/>
</dbReference>
<organism evidence="2 3">
    <name type="scientific">Obba rivulosa</name>
    <dbReference type="NCBI Taxonomy" id="1052685"/>
    <lineage>
        <taxon>Eukaryota</taxon>
        <taxon>Fungi</taxon>
        <taxon>Dikarya</taxon>
        <taxon>Basidiomycota</taxon>
        <taxon>Agaricomycotina</taxon>
        <taxon>Agaricomycetes</taxon>
        <taxon>Polyporales</taxon>
        <taxon>Gelatoporiaceae</taxon>
        <taxon>Obba</taxon>
    </lineage>
</organism>
<evidence type="ECO:0000256" key="1">
    <source>
        <dbReference type="SAM" id="MobiDB-lite"/>
    </source>
</evidence>
<feature type="region of interest" description="Disordered" evidence="1">
    <location>
        <begin position="17"/>
        <end position="41"/>
    </location>
</feature>
<keyword evidence="3" id="KW-1185">Reference proteome</keyword>